<name>A0A9P0MBG7_ACAOB</name>
<dbReference type="EMBL" id="CAKOFQ010007936">
    <property type="protein sequence ID" value="CAH2009970.1"/>
    <property type="molecule type" value="Genomic_DNA"/>
</dbReference>
<evidence type="ECO:0000313" key="2">
    <source>
        <dbReference type="Proteomes" id="UP001152888"/>
    </source>
</evidence>
<comment type="caution">
    <text evidence="1">The sequence shown here is derived from an EMBL/GenBank/DDBJ whole genome shotgun (WGS) entry which is preliminary data.</text>
</comment>
<sequence>MHLKIDITHISANSRPTRWTLQYGDRYTYSPSSSLDLKTDSCHGVTSSPDLYPQWTGNPRWPKNENNREIKQSSCLCLCFLQNFVMRENHLHVIYIIY</sequence>
<reference evidence="1" key="1">
    <citation type="submission" date="2022-03" db="EMBL/GenBank/DDBJ databases">
        <authorList>
            <person name="Sayadi A."/>
        </authorList>
    </citation>
    <scope>NUCLEOTIDE SEQUENCE</scope>
</reference>
<dbReference type="Proteomes" id="UP001152888">
    <property type="component" value="Unassembled WGS sequence"/>
</dbReference>
<protein>
    <submittedName>
        <fullName evidence="1">Uncharacterized protein</fullName>
    </submittedName>
</protein>
<accession>A0A9P0MBG7</accession>
<keyword evidence="2" id="KW-1185">Reference proteome</keyword>
<dbReference type="AlphaFoldDB" id="A0A9P0MBG7"/>
<gene>
    <name evidence="1" type="ORF">ACAOBT_LOCUS31235</name>
</gene>
<organism evidence="1 2">
    <name type="scientific">Acanthoscelides obtectus</name>
    <name type="common">Bean weevil</name>
    <name type="synonym">Bruchus obtectus</name>
    <dbReference type="NCBI Taxonomy" id="200917"/>
    <lineage>
        <taxon>Eukaryota</taxon>
        <taxon>Metazoa</taxon>
        <taxon>Ecdysozoa</taxon>
        <taxon>Arthropoda</taxon>
        <taxon>Hexapoda</taxon>
        <taxon>Insecta</taxon>
        <taxon>Pterygota</taxon>
        <taxon>Neoptera</taxon>
        <taxon>Endopterygota</taxon>
        <taxon>Coleoptera</taxon>
        <taxon>Polyphaga</taxon>
        <taxon>Cucujiformia</taxon>
        <taxon>Chrysomeloidea</taxon>
        <taxon>Chrysomelidae</taxon>
        <taxon>Bruchinae</taxon>
        <taxon>Bruchini</taxon>
        <taxon>Acanthoscelides</taxon>
    </lineage>
</organism>
<proteinExistence type="predicted"/>
<evidence type="ECO:0000313" key="1">
    <source>
        <dbReference type="EMBL" id="CAH2009970.1"/>
    </source>
</evidence>